<reference evidence="3 4" key="1">
    <citation type="journal article" date="2016" name="Microbes Environ.">
        <title>Phylogenetically diverse aerobic anoxygenic phototrophic bacteria isolated from epilithic biofilms in Tama river, Japan.</title>
        <authorList>
            <person name="Hirose S."/>
            <person name="Matsuura K."/>
            <person name="Haruta S."/>
        </authorList>
    </citation>
    <scope>NUCLEOTIDE SEQUENCE [LARGE SCALE GENOMIC DNA]</scope>
    <source>
        <strain evidence="3 4">S08</strain>
    </source>
</reference>
<gene>
    <name evidence="3" type="ORF">Rmf_30640</name>
</gene>
<keyword evidence="4" id="KW-1185">Reference proteome</keyword>
<evidence type="ECO:0000313" key="4">
    <source>
        <dbReference type="Proteomes" id="UP000831327"/>
    </source>
</evidence>
<dbReference type="EMBL" id="AP025637">
    <property type="protein sequence ID" value="BDG73135.1"/>
    <property type="molecule type" value="Genomic_DNA"/>
</dbReference>
<organism evidence="3 4">
    <name type="scientific">Roseomonas fluvialis</name>
    <dbReference type="NCBI Taxonomy" id="1750527"/>
    <lineage>
        <taxon>Bacteria</taxon>
        <taxon>Pseudomonadati</taxon>
        <taxon>Pseudomonadota</taxon>
        <taxon>Alphaproteobacteria</taxon>
        <taxon>Acetobacterales</taxon>
        <taxon>Roseomonadaceae</taxon>
        <taxon>Roseomonas</taxon>
    </lineage>
</organism>
<name>A0ABN6P3B9_9PROT</name>
<dbReference type="Pfam" id="PF04784">
    <property type="entry name" value="DUF547"/>
    <property type="match status" value="1"/>
</dbReference>
<evidence type="ECO:0000256" key="1">
    <source>
        <dbReference type="SAM" id="SignalP"/>
    </source>
</evidence>
<dbReference type="PANTHER" id="PTHR46361">
    <property type="entry name" value="ELECTRON CARRIER/ PROTEIN DISULFIDE OXIDOREDUCTASE"/>
    <property type="match status" value="1"/>
</dbReference>
<protein>
    <recommendedName>
        <fullName evidence="2">DUF547 domain-containing protein</fullName>
    </recommendedName>
</protein>
<feature type="signal peptide" evidence="1">
    <location>
        <begin position="1"/>
        <end position="20"/>
    </location>
</feature>
<dbReference type="RefSeq" id="WP_244407375.1">
    <property type="nucleotide sequence ID" value="NZ_AP025637.1"/>
</dbReference>
<evidence type="ECO:0000313" key="3">
    <source>
        <dbReference type="EMBL" id="BDG73135.1"/>
    </source>
</evidence>
<feature type="domain" description="DUF547" evidence="2">
    <location>
        <begin position="71"/>
        <end position="189"/>
    </location>
</feature>
<proteinExistence type="predicted"/>
<keyword evidence="1" id="KW-0732">Signal</keyword>
<accession>A0ABN6P3B9</accession>
<dbReference type="PANTHER" id="PTHR46361:SF3">
    <property type="entry name" value="ELECTRON CARRIER_ PROTEIN DISULFIDE OXIDOREDUCTASE"/>
    <property type="match status" value="1"/>
</dbReference>
<dbReference type="InterPro" id="IPR006869">
    <property type="entry name" value="DUF547"/>
</dbReference>
<feature type="chain" id="PRO_5046335159" description="DUF547 domain-containing protein" evidence="1">
    <location>
        <begin position="21"/>
        <end position="259"/>
    </location>
</feature>
<dbReference type="Proteomes" id="UP000831327">
    <property type="component" value="Chromosome"/>
</dbReference>
<evidence type="ECO:0000259" key="2">
    <source>
        <dbReference type="Pfam" id="PF04784"/>
    </source>
</evidence>
<sequence length="259" mass="28473">MTHTTRRILPLLAMSLPATAAETSLDALLGRHVSMHADGVARVAYARWKATAADMAALDIWIGEAAARRPSTLPRAEAFAFWANLYNALTLKVVLDRYPVHSIRDIRSTGVPFDPRQFSGPWRTRLVAVEGRAMSLDDIEHGVMRPRFRDPRVHYAVNCASIGCPNLRPRAFRAASLEADLDDAARAFVNHPRGATVLPDGRLRVSSIYHWFREDFGGDDAGVVAHLRRHAAPPLAARLAQGTAIAGHDYDWALNDATG</sequence>